<dbReference type="PANTHER" id="PTHR43734">
    <property type="entry name" value="PHYTOENE DESATURASE"/>
    <property type="match status" value="1"/>
</dbReference>
<evidence type="ECO:0000313" key="3">
    <source>
        <dbReference type="Proteomes" id="UP001500051"/>
    </source>
</evidence>
<name>A0ABP7DU30_9ACTN</name>
<evidence type="ECO:0000259" key="1">
    <source>
        <dbReference type="Pfam" id="PF01593"/>
    </source>
</evidence>
<comment type="caution">
    <text evidence="2">The sequence shown here is derived from an EMBL/GenBank/DDBJ whole genome shotgun (WGS) entry which is preliminary data.</text>
</comment>
<gene>
    <name evidence="2" type="ORF">GCM10022204_29120</name>
</gene>
<sequence>MVVVGGGLAGLAAALRLTKARHPVRLYEASDRLGGRWASRTLELPGGSVVLDDAPPVLEFPAPWRDLFRKSGRTLVEEFDRSAVALSAAEPATYVFADGAELRWPTDRGELFAEHEQAYGTAVADRWRRLVDQLDDVWQTVRKLGWEAELTGKAELTGPVRRRIEQDRTVADLAREIDHPHLAAVLRAGAYRQGGEPETTPAWCAVSQSIERRFGRWTLQSDCVDDHRDRTGRSSTLTDALIERARVRRVDIRLNERVDVLDLDQGRARGVVTTHERLTAAAVIWTADPWQLPAAGLPRFRARALRRHLRRLTPAAAPQVTHELRPATDDWSRGRVQETVTLDAGGVPTVTYRRPVTAGTLHSVHDWQHRAPDPGAGAAWRGFDSWLDRPPVRSGVDRLLLAGPWSPAGNSPAATVLSGALASYAAHDLIG</sequence>
<dbReference type="PANTHER" id="PTHR43734:SF1">
    <property type="entry name" value="PHYTOENE DESATURASE"/>
    <property type="match status" value="1"/>
</dbReference>
<dbReference type="Pfam" id="PF01593">
    <property type="entry name" value="Amino_oxidase"/>
    <property type="match status" value="1"/>
</dbReference>
<evidence type="ECO:0000313" key="2">
    <source>
        <dbReference type="EMBL" id="GAA3709094.1"/>
    </source>
</evidence>
<dbReference type="SUPFAM" id="SSF51905">
    <property type="entry name" value="FAD/NAD(P)-binding domain"/>
    <property type="match status" value="1"/>
</dbReference>
<proteinExistence type="predicted"/>
<dbReference type="InterPro" id="IPR036188">
    <property type="entry name" value="FAD/NAD-bd_sf"/>
</dbReference>
<dbReference type="Gene3D" id="3.30.9.10">
    <property type="entry name" value="D-Amino Acid Oxidase, subunit A, domain 2"/>
    <property type="match status" value="1"/>
</dbReference>
<dbReference type="Proteomes" id="UP001500051">
    <property type="component" value="Unassembled WGS sequence"/>
</dbReference>
<protein>
    <recommendedName>
        <fullName evidence="1">Amine oxidase domain-containing protein</fullName>
    </recommendedName>
</protein>
<dbReference type="EMBL" id="BAAAYX010000013">
    <property type="protein sequence ID" value="GAA3709094.1"/>
    <property type="molecule type" value="Genomic_DNA"/>
</dbReference>
<feature type="domain" description="Amine oxidase" evidence="1">
    <location>
        <begin position="8"/>
        <end position="307"/>
    </location>
</feature>
<organism evidence="2 3">
    <name type="scientific">Microlunatus aurantiacus</name>
    <dbReference type="NCBI Taxonomy" id="446786"/>
    <lineage>
        <taxon>Bacteria</taxon>
        <taxon>Bacillati</taxon>
        <taxon>Actinomycetota</taxon>
        <taxon>Actinomycetes</taxon>
        <taxon>Propionibacteriales</taxon>
        <taxon>Propionibacteriaceae</taxon>
        <taxon>Microlunatus</taxon>
    </lineage>
</organism>
<dbReference type="InterPro" id="IPR002937">
    <property type="entry name" value="Amino_oxidase"/>
</dbReference>
<reference evidence="3" key="1">
    <citation type="journal article" date="2019" name="Int. J. Syst. Evol. Microbiol.">
        <title>The Global Catalogue of Microorganisms (GCM) 10K type strain sequencing project: providing services to taxonomists for standard genome sequencing and annotation.</title>
        <authorList>
            <consortium name="The Broad Institute Genomics Platform"/>
            <consortium name="The Broad Institute Genome Sequencing Center for Infectious Disease"/>
            <person name="Wu L."/>
            <person name="Ma J."/>
        </authorList>
    </citation>
    <scope>NUCLEOTIDE SEQUENCE [LARGE SCALE GENOMIC DNA]</scope>
    <source>
        <strain evidence="3">JCM 16548</strain>
    </source>
</reference>
<keyword evidence="3" id="KW-1185">Reference proteome</keyword>
<dbReference type="Gene3D" id="3.50.50.60">
    <property type="entry name" value="FAD/NAD(P)-binding domain"/>
    <property type="match status" value="2"/>
</dbReference>
<accession>A0ABP7DU30</accession>